<sequence length="167" mass="19112">MKFEELLKILNGEAIFSSSILLAGNVSVNDIRRQLTRWVSGGKLIQLRRGIYAVAFPYKDIQPHPFIIANKIKKASYVSLQSALEYYGMIPEYVPVITSVTTGRAEEVTTKIGRFQFRHIKKDLFWGYKETKITSDEKVFIASPEKSLLDLLYLTPQSDNTDYIDEL</sequence>
<proteinExistence type="predicted"/>
<reference evidence="1" key="1">
    <citation type="journal article" date="2014" name="Front. Microbiol.">
        <title>High frequency of phylogenetically diverse reductive dehalogenase-homologous genes in deep subseafloor sedimentary metagenomes.</title>
        <authorList>
            <person name="Kawai M."/>
            <person name="Futagami T."/>
            <person name="Toyoda A."/>
            <person name="Takaki Y."/>
            <person name="Nishi S."/>
            <person name="Hori S."/>
            <person name="Arai W."/>
            <person name="Tsubouchi T."/>
            <person name="Morono Y."/>
            <person name="Uchiyama I."/>
            <person name="Ito T."/>
            <person name="Fujiyama A."/>
            <person name="Inagaki F."/>
            <person name="Takami H."/>
        </authorList>
    </citation>
    <scope>NUCLEOTIDE SEQUENCE</scope>
    <source>
        <strain evidence="1">Expedition CK06-06</strain>
    </source>
</reference>
<accession>X1R0F1</accession>
<dbReference type="AlphaFoldDB" id="X1R0F1"/>
<feature type="non-terminal residue" evidence="1">
    <location>
        <position position="167"/>
    </location>
</feature>
<evidence type="ECO:0000313" key="1">
    <source>
        <dbReference type="EMBL" id="GAI49019.1"/>
    </source>
</evidence>
<name>X1R0F1_9ZZZZ</name>
<organism evidence="1">
    <name type="scientific">marine sediment metagenome</name>
    <dbReference type="NCBI Taxonomy" id="412755"/>
    <lineage>
        <taxon>unclassified sequences</taxon>
        <taxon>metagenomes</taxon>
        <taxon>ecological metagenomes</taxon>
    </lineage>
</organism>
<dbReference type="EMBL" id="BARV01038590">
    <property type="protein sequence ID" value="GAI49019.1"/>
    <property type="molecule type" value="Genomic_DNA"/>
</dbReference>
<protein>
    <recommendedName>
        <fullName evidence="2">AbiEi antitoxin C-terminal domain-containing protein</fullName>
    </recommendedName>
</protein>
<evidence type="ECO:0008006" key="2">
    <source>
        <dbReference type="Google" id="ProtNLM"/>
    </source>
</evidence>
<gene>
    <name evidence="1" type="ORF">S06H3_59403</name>
</gene>
<comment type="caution">
    <text evidence="1">The sequence shown here is derived from an EMBL/GenBank/DDBJ whole genome shotgun (WGS) entry which is preliminary data.</text>
</comment>